<dbReference type="SUPFAM" id="SSF46894">
    <property type="entry name" value="C-terminal effector domain of the bipartite response regulators"/>
    <property type="match status" value="1"/>
</dbReference>
<evidence type="ECO:0000313" key="7">
    <source>
        <dbReference type="EMBL" id="GIH22731.1"/>
    </source>
</evidence>
<dbReference type="Gene3D" id="1.25.40.10">
    <property type="entry name" value="Tetratricopeptide repeat domain"/>
    <property type="match status" value="1"/>
</dbReference>
<dbReference type="PROSITE" id="PS51755">
    <property type="entry name" value="OMPR_PHOB"/>
    <property type="match status" value="1"/>
</dbReference>
<dbReference type="Gene3D" id="1.10.10.10">
    <property type="entry name" value="Winged helix-like DNA-binding domain superfamily/Winged helix DNA-binding domain"/>
    <property type="match status" value="1"/>
</dbReference>
<name>A0A919Q709_9ACTN</name>
<accession>A0A919Q709</accession>
<comment type="caution">
    <text evidence="7">The sequence shown here is derived from an EMBL/GenBank/DDBJ whole genome shotgun (WGS) entry which is preliminary data.</text>
</comment>
<protein>
    <recommendedName>
        <fullName evidence="6">OmpR/PhoB-type domain-containing protein</fullName>
    </recommendedName>
</protein>
<keyword evidence="2" id="KW-0805">Transcription regulation</keyword>
<dbReference type="EMBL" id="BOOA01000006">
    <property type="protein sequence ID" value="GIH22731.1"/>
    <property type="molecule type" value="Genomic_DNA"/>
</dbReference>
<evidence type="ECO:0000256" key="1">
    <source>
        <dbReference type="ARBA" id="ARBA00005820"/>
    </source>
</evidence>
<gene>
    <name evidence="7" type="ORF">Aph01nite_10410</name>
</gene>
<keyword evidence="3 5" id="KW-0238">DNA-binding</keyword>
<dbReference type="SMART" id="SM00862">
    <property type="entry name" value="Trans_reg_C"/>
    <property type="match status" value="1"/>
</dbReference>
<feature type="domain" description="OmpR/PhoB-type" evidence="6">
    <location>
        <begin position="1"/>
        <end position="85"/>
    </location>
</feature>
<keyword evidence="4" id="KW-0804">Transcription</keyword>
<feature type="DNA-binding region" description="OmpR/PhoB-type" evidence="5">
    <location>
        <begin position="1"/>
        <end position="85"/>
    </location>
</feature>
<dbReference type="InterPro" id="IPR051677">
    <property type="entry name" value="AfsR-DnrI-RedD_regulator"/>
</dbReference>
<evidence type="ECO:0000256" key="3">
    <source>
        <dbReference type="ARBA" id="ARBA00023125"/>
    </source>
</evidence>
<dbReference type="CDD" id="cd15831">
    <property type="entry name" value="BTAD"/>
    <property type="match status" value="1"/>
</dbReference>
<dbReference type="GO" id="GO:0006355">
    <property type="term" value="P:regulation of DNA-templated transcription"/>
    <property type="evidence" value="ECO:0007669"/>
    <property type="project" value="InterPro"/>
</dbReference>
<dbReference type="Gene3D" id="3.40.50.1820">
    <property type="entry name" value="alpha/beta hydrolase"/>
    <property type="match status" value="1"/>
</dbReference>
<dbReference type="SUPFAM" id="SSF53474">
    <property type="entry name" value="alpha/beta-Hydrolases"/>
    <property type="match status" value="1"/>
</dbReference>
<evidence type="ECO:0000259" key="6">
    <source>
        <dbReference type="PROSITE" id="PS51755"/>
    </source>
</evidence>
<dbReference type="InterPro" id="IPR011990">
    <property type="entry name" value="TPR-like_helical_dom_sf"/>
</dbReference>
<evidence type="ECO:0000256" key="2">
    <source>
        <dbReference type="ARBA" id="ARBA00023015"/>
    </source>
</evidence>
<dbReference type="GO" id="GO:0003824">
    <property type="term" value="F:catalytic activity"/>
    <property type="evidence" value="ECO:0007669"/>
    <property type="project" value="UniProtKB-ARBA"/>
</dbReference>
<keyword evidence="8" id="KW-1185">Reference proteome</keyword>
<dbReference type="GO" id="GO:0003677">
    <property type="term" value="F:DNA binding"/>
    <property type="evidence" value="ECO:0007669"/>
    <property type="project" value="UniProtKB-UniRule"/>
</dbReference>
<evidence type="ECO:0000256" key="5">
    <source>
        <dbReference type="PROSITE-ProRule" id="PRU01091"/>
    </source>
</evidence>
<evidence type="ECO:0000256" key="4">
    <source>
        <dbReference type="ARBA" id="ARBA00023163"/>
    </source>
</evidence>
<comment type="similarity">
    <text evidence="1">Belongs to the AfsR/DnrI/RedD regulatory family.</text>
</comment>
<dbReference type="InterPro" id="IPR029058">
    <property type="entry name" value="AB_hydrolase_fold"/>
</dbReference>
<dbReference type="InterPro" id="IPR016032">
    <property type="entry name" value="Sig_transdc_resp-reg_C-effctor"/>
</dbReference>
<dbReference type="InterPro" id="IPR000073">
    <property type="entry name" value="AB_hydrolase_1"/>
</dbReference>
<dbReference type="AlphaFoldDB" id="A0A919Q709"/>
<dbReference type="InterPro" id="IPR036388">
    <property type="entry name" value="WH-like_DNA-bd_sf"/>
</dbReference>
<proteinExistence type="inferred from homology"/>
<dbReference type="PANTHER" id="PTHR35807">
    <property type="entry name" value="TRANSCRIPTIONAL REGULATOR REDD-RELATED"/>
    <property type="match status" value="1"/>
</dbReference>
<dbReference type="PANTHER" id="PTHR35807:SF1">
    <property type="entry name" value="TRANSCRIPTIONAL REGULATOR REDD"/>
    <property type="match status" value="1"/>
</dbReference>
<dbReference type="Pfam" id="PF00486">
    <property type="entry name" value="Trans_reg_C"/>
    <property type="match status" value="1"/>
</dbReference>
<dbReference type="SMART" id="SM01043">
    <property type="entry name" value="BTAD"/>
    <property type="match status" value="1"/>
</dbReference>
<dbReference type="GO" id="GO:0000160">
    <property type="term" value="P:phosphorelay signal transduction system"/>
    <property type="evidence" value="ECO:0007669"/>
    <property type="project" value="InterPro"/>
</dbReference>
<evidence type="ECO:0000313" key="8">
    <source>
        <dbReference type="Proteomes" id="UP000640052"/>
    </source>
</evidence>
<dbReference type="InterPro" id="IPR005158">
    <property type="entry name" value="BTAD"/>
</dbReference>
<sequence>MLGTIEAAGPDGQPLALGDRQRALLAALLARAGEVVSVDRLADLIWGDGQPAHPQNALHTQVSRLRRLLDGTDLRTQPPGYILRVEAADVDALRFGELAGAARHASPEHAVDLLDEALSLWRGPAYAEFADSDAARLDAIRLEQARLEAVEARAAALLECGRAAEAVPSLDACIDEHPLREQARALLMRALYALGRHAEALRGYQDYRRRLADELGLEPSAAIAELHLRILRHDLPATRDTAATPPPLSAIRVRYTTTPGGRTLAYGTLGEGPPLVALPAWVSAIDVISSGRDPRSSILQRLAGHVELTIYDRYGTGLSRGHVDDYGLDASVDELAAIARRVGRPVNLLAISQAGPVAIAFAARHPDLVDRLVFFGTYASASGVFTHTELNNTLVNMVRAHWGMASRLFADLFRPGGSDTMARHLAEVLKDSAGRDVAAGYLQAVYEADTTALLPHVTAPSLVLHYTGDRVIPFAGSHQLTTGLPDAHLIALDGPYHLPDATNLTHIVESITSFLTPQTT</sequence>
<dbReference type="Pfam" id="PF00561">
    <property type="entry name" value="Abhydrolase_1"/>
    <property type="match status" value="1"/>
</dbReference>
<dbReference type="InterPro" id="IPR001867">
    <property type="entry name" value="OmpR/PhoB-type_DNA-bd"/>
</dbReference>
<dbReference type="Proteomes" id="UP000640052">
    <property type="component" value="Unassembled WGS sequence"/>
</dbReference>
<dbReference type="Pfam" id="PF03704">
    <property type="entry name" value="BTAD"/>
    <property type="match status" value="1"/>
</dbReference>
<organism evidence="7 8">
    <name type="scientific">Acrocarpospora phusangensis</name>
    <dbReference type="NCBI Taxonomy" id="1070424"/>
    <lineage>
        <taxon>Bacteria</taxon>
        <taxon>Bacillati</taxon>
        <taxon>Actinomycetota</taxon>
        <taxon>Actinomycetes</taxon>
        <taxon>Streptosporangiales</taxon>
        <taxon>Streptosporangiaceae</taxon>
        <taxon>Acrocarpospora</taxon>
    </lineage>
</organism>
<dbReference type="SUPFAM" id="SSF48452">
    <property type="entry name" value="TPR-like"/>
    <property type="match status" value="1"/>
</dbReference>
<reference evidence="7" key="1">
    <citation type="submission" date="2021-01" db="EMBL/GenBank/DDBJ databases">
        <title>Whole genome shotgun sequence of Acrocarpospora phusangensis NBRC 108782.</title>
        <authorList>
            <person name="Komaki H."/>
            <person name="Tamura T."/>
        </authorList>
    </citation>
    <scope>NUCLEOTIDE SEQUENCE</scope>
    <source>
        <strain evidence="7">NBRC 108782</strain>
    </source>
</reference>